<dbReference type="OrthoDB" id="9823036at2"/>
<protein>
    <recommendedName>
        <fullName evidence="3">Lipoprotein</fullName>
    </recommendedName>
</protein>
<dbReference type="KEGG" id="hba:Hbal_1589"/>
<name>C6XJI2_HIRBI</name>
<organism evidence="1 2">
    <name type="scientific">Hirschia baltica (strain ATCC 49814 / DSM 5838 / IFAM 1418)</name>
    <dbReference type="NCBI Taxonomy" id="582402"/>
    <lineage>
        <taxon>Bacteria</taxon>
        <taxon>Pseudomonadati</taxon>
        <taxon>Pseudomonadota</taxon>
        <taxon>Alphaproteobacteria</taxon>
        <taxon>Hyphomonadales</taxon>
        <taxon>Hyphomonadaceae</taxon>
        <taxon>Hirschia</taxon>
    </lineage>
</organism>
<accession>C6XJI2</accession>
<sequence>MSLSYLKGFIAASVVWGAGCATTQTSGNSNTNYTDATVKQSHCQYGKDLVSLENIKDAISKFDDQSIAVLKNIDDINQLIAKTENISSSSRPEDALGCRFLEMEARVLLIEMPPQEGQSDPYTSAQEAIEDVKTLCTTTSDRRMCSVAGLHDATLFSRRSAAELKRIADSGSNVPINWEATRSVTQSFANHVNTKWPVLLRSSQEQENVTNAAIERSLFASACTADDAMTKINRRVSLNFNRDQNGNLVPYGKDSGELLAYIAVAMDLSPDDSCYRNPVEGNCRGRLANIVHLACLRAGENAG</sequence>
<proteinExistence type="predicted"/>
<dbReference type="RefSeq" id="WP_015827427.1">
    <property type="nucleotide sequence ID" value="NC_012982.1"/>
</dbReference>
<gene>
    <name evidence="1" type="ordered locus">Hbal_1589</name>
</gene>
<dbReference type="STRING" id="582402.Hbal_1589"/>
<dbReference type="PROSITE" id="PS51257">
    <property type="entry name" value="PROKAR_LIPOPROTEIN"/>
    <property type="match status" value="1"/>
</dbReference>
<reference evidence="2" key="1">
    <citation type="journal article" date="2011" name="J. Bacteriol.">
        <title>Genome sequences of eight morphologically diverse alphaproteobacteria.</title>
        <authorList>
            <consortium name="US DOE Joint Genome Institute"/>
            <person name="Brown P.J."/>
            <person name="Kysela D.T."/>
            <person name="Buechlein A."/>
            <person name="Hemmerich C."/>
            <person name="Brun Y.V."/>
        </authorList>
    </citation>
    <scope>NUCLEOTIDE SEQUENCE [LARGE SCALE GENOMIC DNA]</scope>
    <source>
        <strain evidence="2">ATCC 49814 / DSM 5838 / IFAM 1418</strain>
    </source>
</reference>
<evidence type="ECO:0008006" key="3">
    <source>
        <dbReference type="Google" id="ProtNLM"/>
    </source>
</evidence>
<dbReference type="AlphaFoldDB" id="C6XJI2"/>
<evidence type="ECO:0000313" key="1">
    <source>
        <dbReference type="EMBL" id="ACT59277.1"/>
    </source>
</evidence>
<dbReference type="HOGENOM" id="CLU_917560_0_0_5"/>
<dbReference type="EMBL" id="CP001678">
    <property type="protein sequence ID" value="ACT59277.1"/>
    <property type="molecule type" value="Genomic_DNA"/>
</dbReference>
<dbReference type="Proteomes" id="UP000002745">
    <property type="component" value="Chromosome"/>
</dbReference>
<evidence type="ECO:0000313" key="2">
    <source>
        <dbReference type="Proteomes" id="UP000002745"/>
    </source>
</evidence>
<keyword evidence="2" id="KW-1185">Reference proteome</keyword>